<gene>
    <name evidence="4" type="ORF">FRZ44_34090</name>
</gene>
<dbReference type="Pfam" id="PF01370">
    <property type="entry name" value="Epimerase"/>
    <property type="match status" value="1"/>
</dbReference>
<feature type="domain" description="Ketoreductase" evidence="3">
    <location>
        <begin position="7"/>
        <end position="175"/>
    </location>
</feature>
<accession>A0A5J6MND5</accession>
<name>A0A5J6MND5_9PROT</name>
<evidence type="ECO:0000256" key="1">
    <source>
        <dbReference type="ARBA" id="ARBA00005125"/>
    </source>
</evidence>
<dbReference type="CDD" id="cd08946">
    <property type="entry name" value="SDR_e"/>
    <property type="match status" value="1"/>
</dbReference>
<dbReference type="InterPro" id="IPR001509">
    <property type="entry name" value="Epimerase_deHydtase"/>
</dbReference>
<evidence type="ECO:0000256" key="2">
    <source>
        <dbReference type="ARBA" id="ARBA00007637"/>
    </source>
</evidence>
<dbReference type="KEGG" id="htq:FRZ44_34090"/>
<dbReference type="SUPFAM" id="SSF51735">
    <property type="entry name" value="NAD(P)-binding Rossmann-fold domains"/>
    <property type="match status" value="1"/>
</dbReference>
<sequence length="306" mass="33430">MPQRPLGRVLVTGARGFIGAALIERLAREGTVAVGSDLASGKPLPGDFRPCDITDQSQVDRLVDGDEFDTILHCGAVSGPMVMADRPLEIWRINAMGTAYLLEAARRRRVGRFVLCSTTEIFGSRCGPRIDEDTPPSPDGVYGASKIAAEQAMTGYVREHGLDAVALRLSWIYGPGRITPTMLEQLLRASLDGRPFEIESSPAEVTHYLYIEDVVEGLLAAARAQRLPRLTYNITAGAGQTLEQVISQLRAFAPETRVSFTGQGPHATGPTSFDLNLAARDLGYRPRIPLVEGLKRYRDALRDRRT</sequence>
<evidence type="ECO:0000259" key="3">
    <source>
        <dbReference type="SMART" id="SM00822"/>
    </source>
</evidence>
<proteinExistence type="inferred from homology"/>
<protein>
    <submittedName>
        <fullName evidence="4">UDP-glucose 4-epimerase</fullName>
    </submittedName>
</protein>
<dbReference type="InterPro" id="IPR057326">
    <property type="entry name" value="KR_dom"/>
</dbReference>
<dbReference type="InterPro" id="IPR036291">
    <property type="entry name" value="NAD(P)-bd_dom_sf"/>
</dbReference>
<comment type="similarity">
    <text evidence="2">Belongs to the NAD(P)-dependent epimerase/dehydratase family.</text>
</comment>
<dbReference type="EMBL" id="CP042906">
    <property type="protein sequence ID" value="QEX18105.1"/>
    <property type="molecule type" value="Genomic_DNA"/>
</dbReference>
<dbReference type="RefSeq" id="WP_191908144.1">
    <property type="nucleotide sequence ID" value="NZ_CP042906.1"/>
</dbReference>
<comment type="pathway">
    <text evidence="1">Bacterial outer membrane biogenesis; LPS O-antigen biosynthesis.</text>
</comment>
<reference evidence="4 5" key="1">
    <citation type="submission" date="2019-08" db="EMBL/GenBank/DDBJ databases">
        <title>Hyperibacter terrae gen. nov., sp. nov. and Hyperibacter viscosus sp. nov., two new members in the family Rhodospirillaceae isolated from the rhizosphere of Hypericum perforatum.</title>
        <authorList>
            <person name="Noviana Z."/>
        </authorList>
    </citation>
    <scope>NUCLEOTIDE SEQUENCE [LARGE SCALE GENOMIC DNA]</scope>
    <source>
        <strain evidence="4 5">R5913</strain>
    </source>
</reference>
<dbReference type="AlphaFoldDB" id="A0A5J6MND5"/>
<keyword evidence="5" id="KW-1185">Reference proteome</keyword>
<dbReference type="PANTHER" id="PTHR43000">
    <property type="entry name" value="DTDP-D-GLUCOSE 4,6-DEHYDRATASE-RELATED"/>
    <property type="match status" value="1"/>
</dbReference>
<dbReference type="SMART" id="SM00822">
    <property type="entry name" value="PKS_KR"/>
    <property type="match status" value="1"/>
</dbReference>
<evidence type="ECO:0000313" key="4">
    <source>
        <dbReference type="EMBL" id="QEX18105.1"/>
    </source>
</evidence>
<dbReference type="Gene3D" id="3.40.50.720">
    <property type="entry name" value="NAD(P)-binding Rossmann-like Domain"/>
    <property type="match status" value="1"/>
</dbReference>
<dbReference type="Proteomes" id="UP000326202">
    <property type="component" value="Chromosome"/>
</dbReference>
<organism evidence="4 5">
    <name type="scientific">Hypericibacter terrae</name>
    <dbReference type="NCBI Taxonomy" id="2602015"/>
    <lineage>
        <taxon>Bacteria</taxon>
        <taxon>Pseudomonadati</taxon>
        <taxon>Pseudomonadota</taxon>
        <taxon>Alphaproteobacteria</taxon>
        <taxon>Rhodospirillales</taxon>
        <taxon>Dongiaceae</taxon>
        <taxon>Hypericibacter</taxon>
    </lineage>
</organism>
<evidence type="ECO:0000313" key="5">
    <source>
        <dbReference type="Proteomes" id="UP000326202"/>
    </source>
</evidence>